<evidence type="ECO:0000313" key="2">
    <source>
        <dbReference type="EMBL" id="RSH93436.1"/>
    </source>
</evidence>
<reference evidence="2 3" key="1">
    <citation type="submission" date="2018-11" db="EMBL/GenBank/DDBJ databases">
        <title>Genome sequence of Saitozyma podzolica DSM 27192.</title>
        <authorList>
            <person name="Aliyu H."/>
            <person name="Gorte O."/>
            <person name="Ochsenreither K."/>
        </authorList>
    </citation>
    <scope>NUCLEOTIDE SEQUENCE [LARGE SCALE GENOMIC DNA]</scope>
    <source>
        <strain evidence="2 3">DSM 27192</strain>
    </source>
</reference>
<gene>
    <name evidence="2" type="ORF">EHS25_007792</name>
</gene>
<evidence type="ECO:0000256" key="1">
    <source>
        <dbReference type="SAM" id="MobiDB-lite"/>
    </source>
</evidence>
<dbReference type="AlphaFoldDB" id="A0A427YQX1"/>
<feature type="compositionally biased region" description="Basic and acidic residues" evidence="1">
    <location>
        <begin position="16"/>
        <end position="53"/>
    </location>
</feature>
<feature type="compositionally biased region" description="Polar residues" evidence="1">
    <location>
        <begin position="287"/>
        <end position="300"/>
    </location>
</feature>
<dbReference type="EMBL" id="RSCD01000004">
    <property type="protein sequence ID" value="RSH93436.1"/>
    <property type="molecule type" value="Genomic_DNA"/>
</dbReference>
<accession>A0A427YQX1</accession>
<feature type="compositionally biased region" description="Pro residues" evidence="1">
    <location>
        <begin position="274"/>
        <end position="283"/>
    </location>
</feature>
<organism evidence="2 3">
    <name type="scientific">Saitozyma podzolica</name>
    <dbReference type="NCBI Taxonomy" id="1890683"/>
    <lineage>
        <taxon>Eukaryota</taxon>
        <taxon>Fungi</taxon>
        <taxon>Dikarya</taxon>
        <taxon>Basidiomycota</taxon>
        <taxon>Agaricomycotina</taxon>
        <taxon>Tremellomycetes</taxon>
        <taxon>Tremellales</taxon>
        <taxon>Trimorphomycetaceae</taxon>
        <taxon>Saitozyma</taxon>
    </lineage>
</organism>
<feature type="compositionally biased region" description="Basic and acidic residues" evidence="1">
    <location>
        <begin position="65"/>
        <end position="123"/>
    </location>
</feature>
<dbReference type="Proteomes" id="UP000279259">
    <property type="component" value="Unassembled WGS sequence"/>
</dbReference>
<feature type="compositionally biased region" description="Basic and acidic residues" evidence="1">
    <location>
        <begin position="404"/>
        <end position="419"/>
    </location>
</feature>
<feature type="compositionally biased region" description="Basic and acidic residues" evidence="1">
    <location>
        <begin position="223"/>
        <end position="232"/>
    </location>
</feature>
<proteinExistence type="predicted"/>
<feature type="region of interest" description="Disordered" evidence="1">
    <location>
        <begin position="404"/>
        <end position="433"/>
    </location>
</feature>
<name>A0A427YQX1_9TREE</name>
<dbReference type="PANTHER" id="PTHR34117">
    <property type="entry name" value="STYLE CELL-CYCLE INHIBITOR 1"/>
    <property type="match status" value="1"/>
</dbReference>
<sequence>MPSRHSRSPSPRRERRHDSYDHDRDSSRRKSKDDRERDDYREGKRSSRRRESRDEDESPRRKRHGDHEDDDGRGGRRERRNRGGERDRNRDRDREEDRRRDRKDKDKDKDRRDARERVDRTPSDDEELLDLKMLGIDEITEEDYFLRSDEFRYWLKDARGKYLDELSSENAHRYFRRFVRRWNDGALREKYYRSHAAPSSSHTGYKWSFASNRSRVDPSILDNARRDVDQRTHSTHPADASRTASPYPHAHGFPSRRPNGGDGDGSESDDEPIGPVPEPPIGPSPLSRGTTRPSAPTASDRQLAKEVDAESRKADRKASAREAYGRAEEMAPKGVGKEGKMAERKATNEENKQWREKDVTAGLEADEGTLMGDNSSFAAALRARDAANSRREDRKAMLMADRRAADEERLMERKAKESSTMDMLKAMAKQRFG</sequence>
<keyword evidence="3" id="KW-1185">Reference proteome</keyword>
<dbReference type="STRING" id="1890683.A0A427YQX1"/>
<feature type="region of interest" description="Disordered" evidence="1">
    <location>
        <begin position="1"/>
        <end position="124"/>
    </location>
</feature>
<comment type="caution">
    <text evidence="2">The sequence shown here is derived from an EMBL/GenBank/DDBJ whole genome shotgun (WGS) entry which is preliminary data.</text>
</comment>
<feature type="region of interest" description="Disordered" evidence="1">
    <location>
        <begin position="218"/>
        <end position="371"/>
    </location>
</feature>
<protein>
    <submittedName>
        <fullName evidence="2">Uncharacterized protein</fullName>
    </submittedName>
</protein>
<dbReference type="PANTHER" id="PTHR34117:SF1">
    <property type="entry name" value="STYLE CELL-CYCLE INHIBITOR 1"/>
    <property type="match status" value="1"/>
</dbReference>
<dbReference type="InterPro" id="IPR044688">
    <property type="entry name" value="SCI-1-like"/>
</dbReference>
<dbReference type="OrthoDB" id="2139939at2759"/>
<evidence type="ECO:0000313" key="3">
    <source>
        <dbReference type="Proteomes" id="UP000279259"/>
    </source>
</evidence>
<feature type="compositionally biased region" description="Basic and acidic residues" evidence="1">
    <location>
        <begin position="302"/>
        <end position="359"/>
    </location>
</feature>